<dbReference type="OrthoDB" id="10261782at2759"/>
<dbReference type="InterPro" id="IPR038921">
    <property type="entry name" value="YOR389W-like"/>
</dbReference>
<keyword evidence="4" id="KW-1185">Reference proteome</keyword>
<organism evidence="3 4">
    <name type="scientific">Glarea lozoyensis (strain ATCC 20868 / MF5171)</name>
    <dbReference type="NCBI Taxonomy" id="1116229"/>
    <lineage>
        <taxon>Eukaryota</taxon>
        <taxon>Fungi</taxon>
        <taxon>Dikarya</taxon>
        <taxon>Ascomycota</taxon>
        <taxon>Pezizomycotina</taxon>
        <taxon>Leotiomycetes</taxon>
        <taxon>Helotiales</taxon>
        <taxon>Helotiaceae</taxon>
        <taxon>Glarea</taxon>
    </lineage>
</organism>
<dbReference type="eggNOG" id="ENOG502QRJE">
    <property type="taxonomic scope" value="Eukaryota"/>
</dbReference>
<sequence>MLLNPLLTATLVLPLLSLAKQHPLPLSTDYASSFEAAQENAPHIFNALHSSMRQWGSSLKHNGLSFFPASIPADTYLYHGTHDNKPETGMEWLAFEIEHAEAFARAWGPPPKRPGKPPPGDGPRRNELRDEERIANHFGPPENSGKPGYLHIYQTTRKLSKILYIDGMSAGKTKLGTLDSTDMVLRNKTGNDPPWGEYERAEELCELGTKWDIEGFIRLEAGFELILCNFTNGLEFKSARRRPKQDPNQFEYMRAVAARYQGITAGRVEVDYSSMVSAFFYPINLTNPNPKRAELPRLVSSEVGGVRHIQEDLEIVLESSQRFSNERIDWQGVVDMIVTRYSDRLQYMVLETTTQEEIQATVSTLLSLYVDFDDPKIPLANTICTYHYLNSTQPTTSADHLIHSAIATVSEKICSTLFEVRRLIEEESPAVETAKLEMKDLIAYLDWSTWLECGKCAYDEVCYVAVWPWGTIEDHFHPSCKNSSLDFGRDRQSYWGSY</sequence>
<reference evidence="3 4" key="1">
    <citation type="journal article" date="2013" name="BMC Genomics">
        <title>Genomics-driven discovery of the pneumocandin biosynthetic gene cluster in the fungus Glarea lozoyensis.</title>
        <authorList>
            <person name="Chen L."/>
            <person name="Yue Q."/>
            <person name="Zhang X."/>
            <person name="Xiang M."/>
            <person name="Wang C."/>
            <person name="Li S."/>
            <person name="Che Y."/>
            <person name="Ortiz-Lopez F.J."/>
            <person name="Bills G.F."/>
            <person name="Liu X."/>
            <person name="An Z."/>
        </authorList>
    </citation>
    <scope>NUCLEOTIDE SEQUENCE [LARGE SCALE GENOMIC DNA]</scope>
    <source>
        <strain evidence="4">ATCC 20868 / MF5171</strain>
    </source>
</reference>
<keyword evidence="2" id="KW-0732">Signal</keyword>
<evidence type="ECO:0000313" key="3">
    <source>
        <dbReference type="EMBL" id="EPE28467.1"/>
    </source>
</evidence>
<gene>
    <name evidence="3" type="ORF">GLAREA_09588</name>
</gene>
<protein>
    <submittedName>
        <fullName evidence="3">Uncharacterized protein</fullName>
    </submittedName>
</protein>
<feature type="chain" id="PRO_5004507528" evidence="2">
    <location>
        <begin position="20"/>
        <end position="498"/>
    </location>
</feature>
<dbReference type="GeneID" id="19468635"/>
<evidence type="ECO:0000256" key="2">
    <source>
        <dbReference type="SAM" id="SignalP"/>
    </source>
</evidence>
<dbReference type="HOGENOM" id="CLU_017366_2_0_1"/>
<feature type="signal peptide" evidence="2">
    <location>
        <begin position="1"/>
        <end position="19"/>
    </location>
</feature>
<dbReference type="KEGG" id="glz:GLAREA_09588"/>
<dbReference type="PANTHER" id="PTHR35204">
    <property type="entry name" value="YALI0A21131P"/>
    <property type="match status" value="1"/>
</dbReference>
<feature type="compositionally biased region" description="Pro residues" evidence="1">
    <location>
        <begin position="108"/>
        <end position="121"/>
    </location>
</feature>
<dbReference type="Proteomes" id="UP000016922">
    <property type="component" value="Unassembled WGS sequence"/>
</dbReference>
<name>S3CPR2_GLAL2</name>
<dbReference type="PANTHER" id="PTHR35204:SF1">
    <property type="entry name" value="ENTEROTOXIN"/>
    <property type="match status" value="1"/>
</dbReference>
<dbReference type="EMBL" id="KE145368">
    <property type="protein sequence ID" value="EPE28467.1"/>
    <property type="molecule type" value="Genomic_DNA"/>
</dbReference>
<dbReference type="AlphaFoldDB" id="S3CPR2"/>
<accession>S3CPR2</accession>
<evidence type="ECO:0000256" key="1">
    <source>
        <dbReference type="SAM" id="MobiDB-lite"/>
    </source>
</evidence>
<evidence type="ECO:0000313" key="4">
    <source>
        <dbReference type="Proteomes" id="UP000016922"/>
    </source>
</evidence>
<dbReference type="RefSeq" id="XP_008084375.1">
    <property type="nucleotide sequence ID" value="XM_008086184.1"/>
</dbReference>
<proteinExistence type="predicted"/>
<feature type="region of interest" description="Disordered" evidence="1">
    <location>
        <begin position="105"/>
        <end position="127"/>
    </location>
</feature>
<dbReference type="OMA" id="DEICYTP"/>